<dbReference type="Proteomes" id="UP000593892">
    <property type="component" value="Chromosome"/>
</dbReference>
<dbReference type="InterPro" id="IPR017972">
    <property type="entry name" value="Cyt_P450_CS"/>
</dbReference>
<keyword evidence="9" id="KW-1185">Reference proteome</keyword>
<keyword evidence="3 7" id="KW-0479">Metal-binding</keyword>
<dbReference type="PANTHER" id="PTHR46696:SF1">
    <property type="entry name" value="CYTOCHROME P450 YJIB-RELATED"/>
    <property type="match status" value="1"/>
</dbReference>
<evidence type="ECO:0000256" key="4">
    <source>
        <dbReference type="ARBA" id="ARBA00023002"/>
    </source>
</evidence>
<dbReference type="GO" id="GO:0004497">
    <property type="term" value="F:monooxygenase activity"/>
    <property type="evidence" value="ECO:0007669"/>
    <property type="project" value="UniProtKB-KW"/>
</dbReference>
<dbReference type="InterPro" id="IPR036396">
    <property type="entry name" value="Cyt_P450_sf"/>
</dbReference>
<dbReference type="EMBL" id="CP063849">
    <property type="protein sequence ID" value="QOY86453.1"/>
    <property type="molecule type" value="Genomic_DNA"/>
</dbReference>
<protein>
    <submittedName>
        <fullName evidence="8">Cytochrome P450</fullName>
    </submittedName>
</protein>
<dbReference type="CDD" id="cd20625">
    <property type="entry name" value="CYP164-like"/>
    <property type="match status" value="1"/>
</dbReference>
<evidence type="ECO:0000256" key="5">
    <source>
        <dbReference type="ARBA" id="ARBA00023004"/>
    </source>
</evidence>
<keyword evidence="4 7" id="KW-0560">Oxidoreductase</keyword>
<dbReference type="AlphaFoldDB" id="A0A7S7SJ93"/>
<dbReference type="RefSeq" id="WP_194448122.1">
    <property type="nucleotide sequence ID" value="NZ_CP063849.1"/>
</dbReference>
<dbReference type="KEGG" id="pfer:IRI77_27150"/>
<accession>A0A7S7SJ93</accession>
<evidence type="ECO:0000256" key="1">
    <source>
        <dbReference type="ARBA" id="ARBA00010617"/>
    </source>
</evidence>
<organism evidence="8 9">
    <name type="scientific">Paludibaculum fermentans</name>
    <dbReference type="NCBI Taxonomy" id="1473598"/>
    <lineage>
        <taxon>Bacteria</taxon>
        <taxon>Pseudomonadati</taxon>
        <taxon>Acidobacteriota</taxon>
        <taxon>Terriglobia</taxon>
        <taxon>Bryobacterales</taxon>
        <taxon>Bryobacteraceae</taxon>
        <taxon>Paludibaculum</taxon>
    </lineage>
</organism>
<dbReference type="PROSITE" id="PS00086">
    <property type="entry name" value="CYTOCHROME_P450"/>
    <property type="match status" value="1"/>
</dbReference>
<name>A0A7S7SJ93_PALFE</name>
<dbReference type="PANTHER" id="PTHR46696">
    <property type="entry name" value="P450, PUTATIVE (EUROFUNG)-RELATED"/>
    <property type="match status" value="1"/>
</dbReference>
<sequence length="421" mass="47151">MGTIADVRPAVDDAGLSLYNLLDPEVLDNPYPLYARLRSEDPVHWDPFLHAWVVTRYDDVVQVLHKFIANRTPTPELLEAMGAPELSEIAEVMVKQMLFMDAAAHTRIRQLASYAFTPARIKVLRDHIESIAERLVSEMEAKGSFDLIGDFAAPLPAIVTAEMLGVPTSDYRQLKDWSFTFSEMLGNFQHNPDRSEAVLEALRGMIKYFRNAIAVQKEYPTEGLVRSFMDAEADGDRFTEEEIVANCILTMVGGLETTTNLIGSGILTLMRHRDQYERLCQDPSLIPGAVEELLRFESPSQHTARLAPADIEMGGKLIKERQAVIAVMGAANRDPERFPNPDELDFTRSPNRHVAFGWGAHFCFGAALARMEAHIAYGLLTSRFPNLRRENDAPVEWRDNLGLRGLKELRMNSGKEGGLPA</sequence>
<dbReference type="PRINTS" id="PR00359">
    <property type="entry name" value="BP450"/>
</dbReference>
<comment type="similarity">
    <text evidence="1 7">Belongs to the cytochrome P450 family.</text>
</comment>
<dbReference type="GO" id="GO:0005506">
    <property type="term" value="F:iron ion binding"/>
    <property type="evidence" value="ECO:0007669"/>
    <property type="project" value="InterPro"/>
</dbReference>
<reference evidence="8 9" key="1">
    <citation type="submission" date="2020-10" db="EMBL/GenBank/DDBJ databases">
        <title>Complete genome sequence of Paludibaculum fermentans P105T, a facultatively anaerobic acidobacterium capable of dissimilatory Fe(III) reduction.</title>
        <authorList>
            <person name="Dedysh S.N."/>
            <person name="Beletsky A.V."/>
            <person name="Kulichevskaya I.S."/>
            <person name="Mardanov A.V."/>
            <person name="Ravin N.V."/>
        </authorList>
    </citation>
    <scope>NUCLEOTIDE SEQUENCE [LARGE SCALE GENOMIC DNA]</scope>
    <source>
        <strain evidence="8 9">P105</strain>
    </source>
</reference>
<dbReference type="Pfam" id="PF00067">
    <property type="entry name" value="p450"/>
    <property type="match status" value="1"/>
</dbReference>
<keyword evidence="2 7" id="KW-0349">Heme</keyword>
<dbReference type="GO" id="GO:0016705">
    <property type="term" value="F:oxidoreductase activity, acting on paired donors, with incorporation or reduction of molecular oxygen"/>
    <property type="evidence" value="ECO:0007669"/>
    <property type="project" value="InterPro"/>
</dbReference>
<dbReference type="SUPFAM" id="SSF48264">
    <property type="entry name" value="Cytochrome P450"/>
    <property type="match status" value="1"/>
</dbReference>
<evidence type="ECO:0000313" key="8">
    <source>
        <dbReference type="EMBL" id="QOY86453.1"/>
    </source>
</evidence>
<dbReference type="FunFam" id="1.10.630.10:FF:000018">
    <property type="entry name" value="Cytochrome P450 monooxygenase"/>
    <property type="match status" value="1"/>
</dbReference>
<keyword evidence="5 7" id="KW-0408">Iron</keyword>
<dbReference type="InterPro" id="IPR001128">
    <property type="entry name" value="Cyt_P450"/>
</dbReference>
<dbReference type="InterPro" id="IPR002397">
    <property type="entry name" value="Cyt_P450_B"/>
</dbReference>
<dbReference type="GO" id="GO:0020037">
    <property type="term" value="F:heme binding"/>
    <property type="evidence" value="ECO:0007669"/>
    <property type="project" value="InterPro"/>
</dbReference>
<proteinExistence type="inferred from homology"/>
<dbReference type="PRINTS" id="PR00385">
    <property type="entry name" value="P450"/>
</dbReference>
<evidence type="ECO:0000313" key="9">
    <source>
        <dbReference type="Proteomes" id="UP000593892"/>
    </source>
</evidence>
<evidence type="ECO:0000256" key="3">
    <source>
        <dbReference type="ARBA" id="ARBA00022723"/>
    </source>
</evidence>
<evidence type="ECO:0000256" key="7">
    <source>
        <dbReference type="RuleBase" id="RU000461"/>
    </source>
</evidence>
<evidence type="ECO:0000256" key="2">
    <source>
        <dbReference type="ARBA" id="ARBA00022617"/>
    </source>
</evidence>
<keyword evidence="6 7" id="KW-0503">Monooxygenase</keyword>
<evidence type="ECO:0000256" key="6">
    <source>
        <dbReference type="ARBA" id="ARBA00023033"/>
    </source>
</evidence>
<gene>
    <name evidence="8" type="ORF">IRI77_27150</name>
</gene>
<dbReference type="Gene3D" id="1.10.630.10">
    <property type="entry name" value="Cytochrome P450"/>
    <property type="match status" value="1"/>
</dbReference>